<dbReference type="EMBL" id="JADGJH010000460">
    <property type="protein sequence ID" value="KAJ3128549.1"/>
    <property type="molecule type" value="Genomic_DNA"/>
</dbReference>
<gene>
    <name evidence="3" type="ORF">HK100_009125</name>
</gene>
<comment type="caution">
    <text evidence="3">The sequence shown here is derived from an EMBL/GenBank/DDBJ whole genome shotgun (WGS) entry which is preliminary data.</text>
</comment>
<dbReference type="SUPFAM" id="SSF50978">
    <property type="entry name" value="WD40 repeat-like"/>
    <property type="match status" value="1"/>
</dbReference>
<proteinExistence type="predicted"/>
<evidence type="ECO:0000256" key="1">
    <source>
        <dbReference type="SAM" id="MobiDB-lite"/>
    </source>
</evidence>
<keyword evidence="4" id="KW-1185">Reference proteome</keyword>
<reference evidence="3" key="1">
    <citation type="submission" date="2020-05" db="EMBL/GenBank/DDBJ databases">
        <title>Phylogenomic resolution of chytrid fungi.</title>
        <authorList>
            <person name="Stajich J.E."/>
            <person name="Amses K."/>
            <person name="Simmons R."/>
            <person name="Seto K."/>
            <person name="Myers J."/>
            <person name="Bonds A."/>
            <person name="Quandt C.A."/>
            <person name="Barry K."/>
            <person name="Liu P."/>
            <person name="Grigoriev I."/>
            <person name="Longcore J.E."/>
            <person name="James T.Y."/>
        </authorList>
    </citation>
    <scope>NUCLEOTIDE SEQUENCE</scope>
    <source>
        <strain evidence="3">JEL0513</strain>
    </source>
</reference>
<dbReference type="GO" id="GO:0000127">
    <property type="term" value="C:transcription factor TFIIIC complex"/>
    <property type="evidence" value="ECO:0007669"/>
    <property type="project" value="InterPro"/>
</dbReference>
<sequence length="645" mass="69210">MKITLNGAPVGTDCVAMMPFLMQAAIAVGTSPSAALVTLNNATGARDKVSIASTAPPTASTFDQQQPDADLRLFAPQILSQNATRITSVTYVQKSRDNLLVVVREAKPAPIAAAAVPLIVTITSSANVLIFSPKKHIADSLWIQVADLLPLLMAHYNVPLSQYASPTLVDYSTAELLHSNCLGWSEMHFCIPKSISQSVCFLSIGSRDGTITIWRFSENSQPTFQTSIKPQSGWVTKISWSPWISSVGGGEECTISAYTDGAVYSHIVKFTANTNTLTFTQMTLLCAADSRPATVIKFHSAPTLRCAISKATTIIIWIPILSPAQTSTVPLPATDSNVLGNLMSLKLPLHMPVGGITWALTGDEVKIYGVEGKSFVVTIVGPNAGENDAVDGLNTVATSGLNQNGDVPSSSDSSYSSFSNNIVSTATLGSGLVLLEDMTQFFAKQILGAKSSTGVVEDEVGGEDNNDTGGGVEVSTPGSSSVNGKQVRYFGAISSPNGLVDIVLYTVNSSEGLAYQTEKTNNCAVFVHWNYTRGRRNQLIEDRIFENIMGVVGASDCRNSDLFNHISPSCLLWDVIEYLRTDSMEPVEVVLKEFDLVNRLLSGLKCVAEDEKYAPKPVKFSINANEHPNFLFREENNCAIAVTKL</sequence>
<dbReference type="InterPro" id="IPR044230">
    <property type="entry name" value="GTF3C4"/>
</dbReference>
<dbReference type="Proteomes" id="UP001211907">
    <property type="component" value="Unassembled WGS sequence"/>
</dbReference>
<feature type="region of interest" description="Disordered" evidence="1">
    <location>
        <begin position="456"/>
        <end position="480"/>
    </location>
</feature>
<dbReference type="AlphaFoldDB" id="A0AAD5XI53"/>
<dbReference type="InterPro" id="IPR015943">
    <property type="entry name" value="WD40/YVTN_repeat-like_dom_sf"/>
</dbReference>
<evidence type="ECO:0000259" key="2">
    <source>
        <dbReference type="Pfam" id="PF12657"/>
    </source>
</evidence>
<evidence type="ECO:0000313" key="3">
    <source>
        <dbReference type="EMBL" id="KAJ3128549.1"/>
    </source>
</evidence>
<accession>A0AAD5XI53</accession>
<evidence type="ECO:0000313" key="4">
    <source>
        <dbReference type="Proteomes" id="UP001211907"/>
    </source>
</evidence>
<name>A0AAD5XI53_9FUNG</name>
<dbReference type="InterPro" id="IPR036322">
    <property type="entry name" value="WD40_repeat_dom_sf"/>
</dbReference>
<feature type="compositionally biased region" description="Acidic residues" evidence="1">
    <location>
        <begin position="456"/>
        <end position="466"/>
    </location>
</feature>
<organism evidence="3 4">
    <name type="scientific">Physocladia obscura</name>
    <dbReference type="NCBI Taxonomy" id="109957"/>
    <lineage>
        <taxon>Eukaryota</taxon>
        <taxon>Fungi</taxon>
        <taxon>Fungi incertae sedis</taxon>
        <taxon>Chytridiomycota</taxon>
        <taxon>Chytridiomycota incertae sedis</taxon>
        <taxon>Chytridiomycetes</taxon>
        <taxon>Chytridiales</taxon>
        <taxon>Chytriomycetaceae</taxon>
        <taxon>Physocladia</taxon>
    </lineage>
</organism>
<dbReference type="Pfam" id="PF12657">
    <property type="entry name" value="TFIIIC_delta"/>
    <property type="match status" value="1"/>
</dbReference>
<dbReference type="PANTHER" id="PTHR15496:SF2">
    <property type="entry name" value="GENERAL TRANSCRIPTION FACTOR 3C POLYPEPTIDE 4"/>
    <property type="match status" value="1"/>
</dbReference>
<protein>
    <recommendedName>
        <fullName evidence="2">Transcription factor IIIC 90kDa subunit N-terminal domain-containing protein</fullName>
    </recommendedName>
</protein>
<dbReference type="GO" id="GO:0006384">
    <property type="term" value="P:transcription initiation at RNA polymerase III promoter"/>
    <property type="evidence" value="ECO:0007669"/>
    <property type="project" value="InterPro"/>
</dbReference>
<dbReference type="Gene3D" id="2.130.10.10">
    <property type="entry name" value="YVTN repeat-like/Quinoprotein amine dehydrogenase"/>
    <property type="match status" value="1"/>
</dbReference>
<feature type="domain" description="Transcription factor IIIC 90kDa subunit N-terminal" evidence="2">
    <location>
        <begin position="120"/>
        <end position="528"/>
    </location>
</feature>
<dbReference type="GO" id="GO:0004402">
    <property type="term" value="F:histone acetyltransferase activity"/>
    <property type="evidence" value="ECO:0007669"/>
    <property type="project" value="InterPro"/>
</dbReference>
<dbReference type="PANTHER" id="PTHR15496">
    <property type="entry name" value="GENERAL TRANSCRIPTION FACTOR 3C POLYPEPTIDE 4 FAMILY"/>
    <property type="match status" value="1"/>
</dbReference>
<dbReference type="InterPro" id="IPR024761">
    <property type="entry name" value="TFIIIC_delta_N"/>
</dbReference>